<proteinExistence type="evidence at transcript level"/>
<name>F2D1C1_HORVV</name>
<sequence>MSAYDSRSRGSRDYHRGEIFCPDQPSPMIAMSVGAANLLGGHNHGAGPVELRGNLRVGLPNRTVVVCGVFYLLGGTILELRSIGVILEV</sequence>
<dbReference type="EMBL" id="AK357678">
    <property type="protein sequence ID" value="BAJ88892.1"/>
    <property type="molecule type" value="mRNA"/>
</dbReference>
<protein>
    <submittedName>
        <fullName evidence="1">Predicted protein</fullName>
    </submittedName>
</protein>
<evidence type="ECO:0000313" key="1">
    <source>
        <dbReference type="EMBL" id="BAJ88892.1"/>
    </source>
</evidence>
<dbReference type="AlphaFoldDB" id="F2D1C1"/>
<reference evidence="1" key="1">
    <citation type="journal article" date="2011" name="Plant Physiol.">
        <title>Comprehensive sequence analysis of 24,783 barley full-length cDNAs derived from 12 clone libraries.</title>
        <authorList>
            <person name="Matsumoto T."/>
            <person name="Tanaka T."/>
            <person name="Sakai H."/>
            <person name="Amano N."/>
            <person name="Kanamori H."/>
            <person name="Kurita K."/>
            <person name="Kikuta A."/>
            <person name="Kamiya K."/>
            <person name="Yamamoto M."/>
            <person name="Ikawa H."/>
            <person name="Fujii N."/>
            <person name="Hori K."/>
            <person name="Itoh T."/>
            <person name="Sato K."/>
        </authorList>
    </citation>
    <scope>NUCLEOTIDE SEQUENCE</scope>
    <source>
        <tissue evidence="1">Shoot</tissue>
    </source>
</reference>
<accession>F2D1C1</accession>
<organism evidence="1">
    <name type="scientific">Hordeum vulgare subsp. vulgare</name>
    <name type="common">Domesticated barley</name>
    <dbReference type="NCBI Taxonomy" id="112509"/>
    <lineage>
        <taxon>Eukaryota</taxon>
        <taxon>Viridiplantae</taxon>
        <taxon>Streptophyta</taxon>
        <taxon>Embryophyta</taxon>
        <taxon>Tracheophyta</taxon>
        <taxon>Spermatophyta</taxon>
        <taxon>Magnoliopsida</taxon>
        <taxon>Liliopsida</taxon>
        <taxon>Poales</taxon>
        <taxon>Poaceae</taxon>
        <taxon>BOP clade</taxon>
        <taxon>Pooideae</taxon>
        <taxon>Triticodae</taxon>
        <taxon>Triticeae</taxon>
        <taxon>Hordeinae</taxon>
        <taxon>Hordeum</taxon>
    </lineage>
</organism>